<evidence type="ECO:0000313" key="2">
    <source>
        <dbReference type="EMBL" id="GGN07360.1"/>
    </source>
</evidence>
<feature type="signal peptide" evidence="1">
    <location>
        <begin position="1"/>
        <end position="36"/>
    </location>
</feature>
<gene>
    <name evidence="2" type="ORF">GCM10010967_48670</name>
</gene>
<accession>A0ABQ2IFL5</accession>
<evidence type="ECO:0000313" key="3">
    <source>
        <dbReference type="Proteomes" id="UP000632339"/>
    </source>
</evidence>
<evidence type="ECO:0000256" key="1">
    <source>
        <dbReference type="SAM" id="SignalP"/>
    </source>
</evidence>
<protein>
    <recommendedName>
        <fullName evidence="4">T9SS type A sorting domain-containing protein</fullName>
    </recommendedName>
</protein>
<dbReference type="EMBL" id="BMLI01000002">
    <property type="protein sequence ID" value="GGN07360.1"/>
    <property type="molecule type" value="Genomic_DNA"/>
</dbReference>
<feature type="chain" id="PRO_5046776291" description="T9SS type A sorting domain-containing protein" evidence="1">
    <location>
        <begin position="37"/>
        <end position="1072"/>
    </location>
</feature>
<name>A0ABQ2IFL5_9BACT</name>
<keyword evidence="1" id="KW-0732">Signal</keyword>
<keyword evidence="3" id="KW-1185">Reference proteome</keyword>
<proteinExistence type="predicted"/>
<evidence type="ECO:0008006" key="4">
    <source>
        <dbReference type="Google" id="ProtNLM"/>
    </source>
</evidence>
<reference evidence="3" key="1">
    <citation type="journal article" date="2019" name="Int. J. Syst. Evol. Microbiol.">
        <title>The Global Catalogue of Microorganisms (GCM) 10K type strain sequencing project: providing services to taxonomists for standard genome sequencing and annotation.</title>
        <authorList>
            <consortium name="The Broad Institute Genomics Platform"/>
            <consortium name="The Broad Institute Genome Sequencing Center for Infectious Disease"/>
            <person name="Wu L."/>
            <person name="Ma J."/>
        </authorList>
    </citation>
    <scope>NUCLEOTIDE SEQUENCE [LARGE SCALE GENOMIC DNA]</scope>
    <source>
        <strain evidence="3">CGMCC 1.6375</strain>
    </source>
</reference>
<dbReference type="Proteomes" id="UP000632339">
    <property type="component" value="Unassembled WGS sequence"/>
</dbReference>
<dbReference type="RefSeq" id="WP_020647656.1">
    <property type="nucleotide sequence ID" value="NZ_BMLI01000002.1"/>
</dbReference>
<organism evidence="2 3">
    <name type="scientific">Dyadobacter beijingensis</name>
    <dbReference type="NCBI Taxonomy" id="365489"/>
    <lineage>
        <taxon>Bacteria</taxon>
        <taxon>Pseudomonadati</taxon>
        <taxon>Bacteroidota</taxon>
        <taxon>Cytophagia</taxon>
        <taxon>Cytophagales</taxon>
        <taxon>Spirosomataceae</taxon>
        <taxon>Dyadobacter</taxon>
    </lineage>
</organism>
<comment type="caution">
    <text evidence="2">The sequence shown here is derived from an EMBL/GenBank/DDBJ whole genome shotgun (WGS) entry which is preliminary data.</text>
</comment>
<sequence>MTFNLYHMAAALPLAVLRRLPILLPALLLTLAAAQAQSTWTGTASSDWNNAANWTPGLPDGTANIVIPDVSTNDPVIGPGQAIAANSVLIETGASLEINAGGSLSLNGSAPYSEPFTFGFTTALNNKGSIVNRGQLTIGDVGGVGSYGIVNQGSLETKAGSAIRIDRSTDTGLFNASGTLTNAGNMTIGGSEAVGLSGIWNDAVFNHSGGEIRIDRSSVRALMNNADETKSIHATFTNAAAIVIGAAADVGQLGIENHSEFSQQAGGTIKIDRTSQMAFLHSSGSFSNSGEIVIGSAAAVGLYGLSTQANADNNAGGVIRVDRTSKRGTTHGAGIFNNAGTIAVGQNASPGVWGVVNYPAIVTGPAIRFNNLPSGVIMSDRATESGLANYYGEFVNEGSIVIGSQDAADKLTDYGVDGGNILNAPSGHIRIDRTGKMGFRCAGFNTNEGKITIGGLNAPMGGDGFTTWGGTFNNMPGAELVIDRTPAVGLNVALGRVNNQSTVTIGENAGVGTYALVVQGVFNNQSGSVNVGYSDSYGIWIHPSGLFDNSSVVAIGSATNAATYGFFIRGTLKNNANGVVKIDRTTANGLLNFDGTVTNDGELTIGSEASPGTYGLVNRAAFHNNAGGRIHIDRASDTGLYNYSIAKFNNAGAVRIGASEATGVHGIFNEAEFNNNAGGSIGIDRTSLAALRNFNGTFTNAASITIGSMTNAGTYGIRNQAAFANQAAGVIQVDRTEQGIFAENNTFNNAGSITVGQLSPIQPFITQQGTGAFTNSIDGILKGTGQIAAAGFTNAGGTVSPGYSPGIMTFVGDQAFGNGILEIEVNGITAAGTDFDQIIVQGTAALSGTLKLASTYMPVKGDEVTLLTATAITGTFETVAGLPDEWKVVYTSNAVKLQYEDPMPVTLIAFAARAAGNIVQLQWQTTAETNNAGFYIQRSSNGLQWEELGFVKGSGTTAVVQKYAYQDTEPKTGLNYYRLRQVDFDGTTELSGVRAVRVREPELDVTVWADAARQAHVKTDHVISQVTIYSLTGRVVAHAAAAVLDLSRASAGLHVVRVQTERGVVTRKLFLP</sequence>